<gene>
    <name evidence="1" type="ORF">RO03_05590</name>
</gene>
<dbReference type="PIRSF" id="PIRSF034934">
    <property type="entry name" value="AbiF_AbiD"/>
    <property type="match status" value="1"/>
</dbReference>
<reference evidence="1 2" key="1">
    <citation type="submission" date="2015-10" db="EMBL/GenBank/DDBJ databases">
        <authorList>
            <person name="Gilbert D.G."/>
        </authorList>
    </citation>
    <scope>NUCLEOTIDE SEQUENCE [LARGE SCALE GENOMIC DNA]</scope>
    <source>
        <strain evidence="1 2">ChDC F311</strain>
    </source>
</reference>
<dbReference type="RefSeq" id="WP_029597612.1">
    <property type="nucleotide sequence ID" value="NZ_CP022122.1"/>
</dbReference>
<dbReference type="PATRIC" id="fig|76856.3.peg.809"/>
<evidence type="ECO:0000313" key="1">
    <source>
        <dbReference type="EMBL" id="KUL99004.1"/>
    </source>
</evidence>
<dbReference type="EMBL" id="LMVH01000001">
    <property type="protein sequence ID" value="KUL99004.1"/>
    <property type="molecule type" value="Genomic_DNA"/>
</dbReference>
<sequence length="299" mass="35684">MSCSESHLSYEEQLNKFISRGMLVKNKAKALERLKHISYYKIKQFSTFFMDNSGNYKQNTSFEAVIQNFYFDKNLRMEFLKCSEKIELSIKNKIAYLLGVKYGAFGYLNFSSWCDRSRPKQEIQNEELKFKKKIQKKMKLFSDNSIIKDFVINNLTETYLSIWRLSEVLTFGEALYLFEMMSQKNKVFIARNYNLKVDEFTSYVNNIKLVRNLCAHNMSIIHLKLRTIPKMNTDFSNILNRYDRIFSSILIIIYFIKNINPNYKFKTLYHTVCQLIKRNKVAKVYGIKNYKLLKKYIKS</sequence>
<dbReference type="Proteomes" id="UP000054800">
    <property type="component" value="Unassembled WGS sequence"/>
</dbReference>
<name>A0A0M3UWN5_FUSNC</name>
<dbReference type="InterPro" id="IPR017034">
    <property type="entry name" value="Abi_system_AbiD/AbiF"/>
</dbReference>
<evidence type="ECO:0000313" key="2">
    <source>
        <dbReference type="Proteomes" id="UP000054800"/>
    </source>
</evidence>
<protein>
    <recommendedName>
        <fullName evidence="3">CAAX protease</fullName>
    </recommendedName>
</protein>
<proteinExistence type="predicted"/>
<dbReference type="Pfam" id="PF07751">
    <property type="entry name" value="Abi_2"/>
    <property type="match status" value="1"/>
</dbReference>
<organism evidence="1 2">
    <name type="scientific">Fusobacterium nucleatum subsp. nucleatum</name>
    <dbReference type="NCBI Taxonomy" id="76856"/>
    <lineage>
        <taxon>Bacteria</taxon>
        <taxon>Fusobacteriati</taxon>
        <taxon>Fusobacteriota</taxon>
        <taxon>Fusobacteriia</taxon>
        <taxon>Fusobacteriales</taxon>
        <taxon>Fusobacteriaceae</taxon>
        <taxon>Fusobacterium</taxon>
    </lineage>
</organism>
<accession>A0A0M3UWN5</accession>
<dbReference type="InterPro" id="IPR011664">
    <property type="entry name" value="Abi_system_AbiD/AbiF-like"/>
</dbReference>
<dbReference type="AlphaFoldDB" id="A0A0M3UWN5"/>
<evidence type="ECO:0008006" key="3">
    <source>
        <dbReference type="Google" id="ProtNLM"/>
    </source>
</evidence>
<dbReference type="OrthoDB" id="5363652at2"/>
<comment type="caution">
    <text evidence="1">The sequence shown here is derived from an EMBL/GenBank/DDBJ whole genome shotgun (WGS) entry which is preliminary data.</text>
</comment>